<proteinExistence type="predicted"/>
<dbReference type="Proteomes" id="UP000821853">
    <property type="component" value="Chromosome 3"/>
</dbReference>
<organism evidence="1 2">
    <name type="scientific">Haemaphysalis longicornis</name>
    <name type="common">Bush tick</name>
    <dbReference type="NCBI Taxonomy" id="44386"/>
    <lineage>
        <taxon>Eukaryota</taxon>
        <taxon>Metazoa</taxon>
        <taxon>Ecdysozoa</taxon>
        <taxon>Arthropoda</taxon>
        <taxon>Chelicerata</taxon>
        <taxon>Arachnida</taxon>
        <taxon>Acari</taxon>
        <taxon>Parasitiformes</taxon>
        <taxon>Ixodida</taxon>
        <taxon>Ixodoidea</taxon>
        <taxon>Ixodidae</taxon>
        <taxon>Haemaphysalinae</taxon>
        <taxon>Haemaphysalis</taxon>
    </lineage>
</organism>
<comment type="caution">
    <text evidence="1">The sequence shown here is derived from an EMBL/GenBank/DDBJ whole genome shotgun (WGS) entry which is preliminary data.</text>
</comment>
<gene>
    <name evidence="1" type="ORF">HPB48_008682</name>
</gene>
<accession>A0A9J6FWE4</accession>
<evidence type="ECO:0000313" key="1">
    <source>
        <dbReference type="EMBL" id="KAH9370430.1"/>
    </source>
</evidence>
<name>A0A9J6FWE4_HAELO</name>
<dbReference type="EMBL" id="JABSTR010000005">
    <property type="protein sequence ID" value="KAH9370430.1"/>
    <property type="molecule type" value="Genomic_DNA"/>
</dbReference>
<reference evidence="1 2" key="1">
    <citation type="journal article" date="2020" name="Cell">
        <title>Large-Scale Comparative Analyses of Tick Genomes Elucidate Their Genetic Diversity and Vector Capacities.</title>
        <authorList>
            <consortium name="Tick Genome and Microbiome Consortium (TIGMIC)"/>
            <person name="Jia N."/>
            <person name="Wang J."/>
            <person name="Shi W."/>
            <person name="Du L."/>
            <person name="Sun Y."/>
            <person name="Zhan W."/>
            <person name="Jiang J.F."/>
            <person name="Wang Q."/>
            <person name="Zhang B."/>
            <person name="Ji P."/>
            <person name="Bell-Sakyi L."/>
            <person name="Cui X.M."/>
            <person name="Yuan T.T."/>
            <person name="Jiang B.G."/>
            <person name="Yang W.F."/>
            <person name="Lam T.T."/>
            <person name="Chang Q.C."/>
            <person name="Ding S.J."/>
            <person name="Wang X.J."/>
            <person name="Zhu J.G."/>
            <person name="Ruan X.D."/>
            <person name="Zhao L."/>
            <person name="Wei J.T."/>
            <person name="Ye R.Z."/>
            <person name="Que T.C."/>
            <person name="Du C.H."/>
            <person name="Zhou Y.H."/>
            <person name="Cheng J.X."/>
            <person name="Dai P.F."/>
            <person name="Guo W.B."/>
            <person name="Han X.H."/>
            <person name="Huang E.J."/>
            <person name="Li L.F."/>
            <person name="Wei W."/>
            <person name="Gao Y.C."/>
            <person name="Liu J.Z."/>
            <person name="Shao H.Z."/>
            <person name="Wang X."/>
            <person name="Wang C.C."/>
            <person name="Yang T.C."/>
            <person name="Huo Q.B."/>
            <person name="Li W."/>
            <person name="Chen H.Y."/>
            <person name="Chen S.E."/>
            <person name="Zhou L.G."/>
            <person name="Ni X.B."/>
            <person name="Tian J.H."/>
            <person name="Sheng Y."/>
            <person name="Liu T."/>
            <person name="Pan Y.S."/>
            <person name="Xia L.Y."/>
            <person name="Li J."/>
            <person name="Zhao F."/>
            <person name="Cao W.C."/>
        </authorList>
    </citation>
    <scope>NUCLEOTIDE SEQUENCE [LARGE SCALE GENOMIC DNA]</scope>
    <source>
        <strain evidence="1">HaeL-2018</strain>
    </source>
</reference>
<dbReference type="VEuPathDB" id="VectorBase:HLOH_047954"/>
<protein>
    <submittedName>
        <fullName evidence="1">Uncharacterized protein</fullName>
    </submittedName>
</protein>
<sequence>MGPKFCVNPSFDRTELLGIVRTAAGKVKEESAGRCIQEAVEVLPNTHGKGCSRVLKSTAALLREADLRLLQSDKEGGFVLASCDVYNEKADKAIAGNLKPVTDANPGKTKSRASGCVKEQVLPSWQLP</sequence>
<keyword evidence="2" id="KW-1185">Reference proteome</keyword>
<dbReference type="AlphaFoldDB" id="A0A9J6FWE4"/>
<evidence type="ECO:0000313" key="2">
    <source>
        <dbReference type="Proteomes" id="UP000821853"/>
    </source>
</evidence>